<feature type="binding site" evidence="10 13">
    <location>
        <position position="32"/>
    </location>
    <ligand>
        <name>a divalent metal cation</name>
        <dbReference type="ChEBI" id="CHEBI:60240"/>
    </ligand>
</feature>
<comment type="cofactor">
    <cofactor evidence="3">
        <name>Co(2+)</name>
        <dbReference type="ChEBI" id="CHEBI:48828"/>
    </cofactor>
</comment>
<evidence type="ECO:0000256" key="13">
    <source>
        <dbReference type="PIRSR" id="PIRSR001461-2"/>
    </source>
</evidence>
<evidence type="ECO:0000256" key="10">
    <source>
        <dbReference type="HAMAP-Rule" id="MF_02227"/>
    </source>
</evidence>
<evidence type="ECO:0000256" key="2">
    <source>
        <dbReference type="ARBA" id="ARBA00001936"/>
    </source>
</evidence>
<accession>A0A1D3TV88</accession>
<feature type="active site" description="Proton acceptor" evidence="10 12">
    <location>
        <position position="34"/>
    </location>
</feature>
<feature type="binding site" evidence="10 14">
    <location>
        <begin position="196"/>
        <end position="197"/>
    </location>
    <ligand>
        <name>substrate</name>
    </ligand>
</feature>
<feature type="binding site" evidence="10 14">
    <location>
        <position position="65"/>
    </location>
    <ligand>
        <name>substrate</name>
    </ligand>
</feature>
<dbReference type="InterPro" id="IPR026019">
    <property type="entry name" value="Ribul_P_3_epim"/>
</dbReference>
<evidence type="ECO:0000256" key="7">
    <source>
        <dbReference type="ARBA" id="ARBA00013188"/>
    </source>
</evidence>
<dbReference type="FunFam" id="3.20.20.70:FF:000004">
    <property type="entry name" value="Ribulose-phosphate 3-epimerase"/>
    <property type="match status" value="1"/>
</dbReference>
<feature type="binding site" evidence="10 14">
    <location>
        <position position="7"/>
    </location>
    <ligand>
        <name>substrate</name>
    </ligand>
</feature>
<dbReference type="Pfam" id="PF00834">
    <property type="entry name" value="Ribul_P_3_epim"/>
    <property type="match status" value="1"/>
</dbReference>
<feature type="binding site" evidence="14">
    <location>
        <position position="176"/>
    </location>
    <ligand>
        <name>substrate</name>
    </ligand>
</feature>
<dbReference type="PANTHER" id="PTHR11749">
    <property type="entry name" value="RIBULOSE-5-PHOSPHATE-3-EPIMERASE"/>
    <property type="match status" value="1"/>
</dbReference>
<organism evidence="15 16">
    <name type="scientific">Anaerobium acetethylicum</name>
    <dbReference type="NCBI Taxonomy" id="1619234"/>
    <lineage>
        <taxon>Bacteria</taxon>
        <taxon>Bacillati</taxon>
        <taxon>Bacillota</taxon>
        <taxon>Clostridia</taxon>
        <taxon>Lachnospirales</taxon>
        <taxon>Lachnospiraceae</taxon>
        <taxon>Anaerobium</taxon>
    </lineage>
</organism>
<evidence type="ECO:0000256" key="4">
    <source>
        <dbReference type="ARBA" id="ARBA00001947"/>
    </source>
</evidence>
<protein>
    <recommendedName>
        <fullName evidence="7 10">Ribulose-phosphate 3-epimerase</fullName>
        <ecNumber evidence="7 10">5.1.3.1</ecNumber>
    </recommendedName>
</protein>
<dbReference type="GO" id="GO:0006098">
    <property type="term" value="P:pentose-phosphate shunt"/>
    <property type="evidence" value="ECO:0007669"/>
    <property type="project" value="UniProtKB-UniRule"/>
</dbReference>
<comment type="pathway">
    <text evidence="10">Carbohydrate degradation.</text>
</comment>
<comment type="cofactor">
    <cofactor evidence="5">
        <name>Fe(2+)</name>
        <dbReference type="ChEBI" id="CHEBI:29033"/>
    </cofactor>
</comment>
<comment type="similarity">
    <text evidence="6 10 11">Belongs to the ribulose-phosphate 3-epimerase family.</text>
</comment>
<comment type="cofactor">
    <cofactor evidence="2">
        <name>Mn(2+)</name>
        <dbReference type="ChEBI" id="CHEBI:29035"/>
    </cofactor>
</comment>
<dbReference type="InterPro" id="IPR000056">
    <property type="entry name" value="Ribul_P_3_epim-like"/>
</dbReference>
<comment type="catalytic activity">
    <reaction evidence="1 10 11">
        <text>D-ribulose 5-phosphate = D-xylulose 5-phosphate</text>
        <dbReference type="Rhea" id="RHEA:13677"/>
        <dbReference type="ChEBI" id="CHEBI:57737"/>
        <dbReference type="ChEBI" id="CHEBI:58121"/>
        <dbReference type="EC" id="5.1.3.1"/>
    </reaction>
</comment>
<keyword evidence="13" id="KW-0862">Zinc</keyword>
<dbReference type="Proteomes" id="UP000199315">
    <property type="component" value="Unassembled WGS sequence"/>
</dbReference>
<proteinExistence type="inferred from homology"/>
<comment type="function">
    <text evidence="10">Catalyzes the reversible epimerization of D-ribulose 5-phosphate to D-xylulose 5-phosphate.</text>
</comment>
<feature type="binding site" evidence="10 13">
    <location>
        <position position="34"/>
    </location>
    <ligand>
        <name>a divalent metal cation</name>
        <dbReference type="ChEBI" id="CHEBI:60240"/>
    </ligand>
</feature>
<dbReference type="NCBIfam" id="NF004076">
    <property type="entry name" value="PRK05581.1-4"/>
    <property type="match status" value="1"/>
</dbReference>
<name>A0A1D3TV88_9FIRM</name>
<dbReference type="OrthoDB" id="1645589at2"/>
<dbReference type="AlphaFoldDB" id="A0A1D3TV88"/>
<evidence type="ECO:0000313" key="16">
    <source>
        <dbReference type="Proteomes" id="UP000199315"/>
    </source>
</evidence>
<dbReference type="InterPro" id="IPR011060">
    <property type="entry name" value="RibuloseP-bd_barrel"/>
</dbReference>
<evidence type="ECO:0000256" key="3">
    <source>
        <dbReference type="ARBA" id="ARBA00001941"/>
    </source>
</evidence>
<evidence type="ECO:0000256" key="9">
    <source>
        <dbReference type="ARBA" id="ARBA00023235"/>
    </source>
</evidence>
<sequence>MLIMAPSILSADFKNLGEDLRRIDKAGAEYVHVDVMDGEFVPSISLGMPVIKSARSATDRVFDVHLMVNNPERYIDDFVECGADLITIHAEACNHLDRTINQIKDKGVKVGVSLNPATPLCVLDYVLDKLDMVLIMCVNPGFGGQKYIESSTRKIKELKKMIDDRNLETDIQVDGGVTVDNVRMIIEAGANIIVAGSSVFNGNIEENMEKFLAIFKEYEK</sequence>
<evidence type="ECO:0000256" key="5">
    <source>
        <dbReference type="ARBA" id="ARBA00001954"/>
    </source>
</evidence>
<keyword evidence="13" id="KW-0464">Manganese</keyword>
<evidence type="ECO:0000256" key="12">
    <source>
        <dbReference type="PIRSR" id="PIRSR001461-1"/>
    </source>
</evidence>
<keyword evidence="8 10" id="KW-0479">Metal-binding</keyword>
<feature type="binding site" evidence="10 14">
    <location>
        <begin position="141"/>
        <end position="144"/>
    </location>
    <ligand>
        <name>substrate</name>
    </ligand>
</feature>
<evidence type="ECO:0000256" key="1">
    <source>
        <dbReference type="ARBA" id="ARBA00001782"/>
    </source>
</evidence>
<dbReference type="EC" id="5.1.3.1" evidence="7 10"/>
<evidence type="ECO:0000256" key="8">
    <source>
        <dbReference type="ARBA" id="ARBA00022723"/>
    </source>
</evidence>
<dbReference type="HAMAP" id="MF_02227">
    <property type="entry name" value="RPE"/>
    <property type="match status" value="1"/>
</dbReference>
<dbReference type="Gene3D" id="3.20.20.70">
    <property type="entry name" value="Aldolase class I"/>
    <property type="match status" value="1"/>
</dbReference>
<keyword evidence="16" id="KW-1185">Reference proteome</keyword>
<evidence type="ECO:0000256" key="6">
    <source>
        <dbReference type="ARBA" id="ARBA00009541"/>
    </source>
</evidence>
<feature type="binding site" evidence="10 13">
    <location>
        <position position="65"/>
    </location>
    <ligand>
        <name>a divalent metal cation</name>
        <dbReference type="ChEBI" id="CHEBI:60240"/>
    </ligand>
</feature>
<keyword evidence="13" id="KW-0170">Cobalt</keyword>
<dbReference type="RefSeq" id="WP_091234817.1">
    <property type="nucleotide sequence ID" value="NZ_FMKA01000016.1"/>
</dbReference>
<dbReference type="PIRSF" id="PIRSF001461">
    <property type="entry name" value="RPE"/>
    <property type="match status" value="1"/>
</dbReference>
<feature type="binding site" evidence="10">
    <location>
        <begin position="174"/>
        <end position="176"/>
    </location>
    <ligand>
        <name>substrate</name>
    </ligand>
</feature>
<reference evidence="15 16" key="1">
    <citation type="submission" date="2016-09" db="EMBL/GenBank/DDBJ databases">
        <authorList>
            <person name="Capua I."/>
            <person name="De Benedictis P."/>
            <person name="Joannis T."/>
            <person name="Lombin L.H."/>
            <person name="Cattoli G."/>
        </authorList>
    </citation>
    <scope>NUCLEOTIDE SEQUENCE [LARGE SCALE GENOMIC DNA]</scope>
    <source>
        <strain evidence="15 16">GluBS11</strain>
    </source>
</reference>
<dbReference type="NCBIfam" id="TIGR01163">
    <property type="entry name" value="rpe"/>
    <property type="match status" value="1"/>
</dbReference>
<gene>
    <name evidence="10" type="primary">rpe</name>
    <name evidence="15" type="ORF">SAMN05421730_101627</name>
</gene>
<keyword evidence="9 10" id="KW-0413">Isomerase</keyword>
<dbReference type="InterPro" id="IPR013785">
    <property type="entry name" value="Aldolase_TIM"/>
</dbReference>
<feature type="binding site" evidence="10 13">
    <location>
        <position position="174"/>
    </location>
    <ligand>
        <name>a divalent metal cation</name>
        <dbReference type="ChEBI" id="CHEBI:60240"/>
    </ligand>
</feature>
<comment type="cofactor">
    <cofactor evidence="10 13">
        <name>a divalent metal cation</name>
        <dbReference type="ChEBI" id="CHEBI:60240"/>
    </cofactor>
    <text evidence="10 13">Binds 1 divalent metal cation per subunit.</text>
</comment>
<comment type="cofactor">
    <cofactor evidence="4">
        <name>Zn(2+)</name>
        <dbReference type="ChEBI" id="CHEBI:29105"/>
    </cofactor>
</comment>
<dbReference type="GO" id="GO:0019323">
    <property type="term" value="P:pentose catabolic process"/>
    <property type="evidence" value="ECO:0007669"/>
    <property type="project" value="UniProtKB-UniRule"/>
</dbReference>
<keyword evidence="10 11" id="KW-0119">Carbohydrate metabolism</keyword>
<dbReference type="GO" id="GO:0005737">
    <property type="term" value="C:cytoplasm"/>
    <property type="evidence" value="ECO:0007669"/>
    <property type="project" value="UniProtKB-ARBA"/>
</dbReference>
<evidence type="ECO:0000256" key="14">
    <source>
        <dbReference type="PIRSR" id="PIRSR001461-3"/>
    </source>
</evidence>
<evidence type="ECO:0000256" key="11">
    <source>
        <dbReference type="PIRNR" id="PIRNR001461"/>
    </source>
</evidence>
<dbReference type="SUPFAM" id="SSF51366">
    <property type="entry name" value="Ribulose-phoshate binding barrel"/>
    <property type="match status" value="1"/>
</dbReference>
<dbReference type="STRING" id="1619234.SAMN05421730_101627"/>
<dbReference type="CDD" id="cd00429">
    <property type="entry name" value="RPE"/>
    <property type="match status" value="1"/>
</dbReference>
<evidence type="ECO:0000313" key="15">
    <source>
        <dbReference type="EMBL" id="SCP98058.1"/>
    </source>
</evidence>
<dbReference type="GO" id="GO:0004750">
    <property type="term" value="F:D-ribulose-phosphate 3-epimerase activity"/>
    <property type="evidence" value="ECO:0007669"/>
    <property type="project" value="UniProtKB-UniRule"/>
</dbReference>
<feature type="active site" description="Proton donor" evidence="10 12">
    <location>
        <position position="174"/>
    </location>
</feature>
<dbReference type="EMBL" id="FMKA01000016">
    <property type="protein sequence ID" value="SCP98058.1"/>
    <property type="molecule type" value="Genomic_DNA"/>
</dbReference>
<dbReference type="GO" id="GO:0046872">
    <property type="term" value="F:metal ion binding"/>
    <property type="evidence" value="ECO:0007669"/>
    <property type="project" value="UniProtKB-UniRule"/>
</dbReference>